<dbReference type="AlphaFoldDB" id="A0AA97PMX4"/>
<name>A0AA97PMX4_PYRO3</name>
<reference evidence="1" key="1">
    <citation type="journal article" date="2012" name="PLoS Genet.">
        <title>Comparative analysis of the genomes of two field isolates of the rice blast fungus Magnaporthe oryzae.</title>
        <authorList>
            <person name="Xue M."/>
            <person name="Yang J."/>
            <person name="Li Z."/>
            <person name="Hu S."/>
            <person name="Yao N."/>
            <person name="Dean R.A."/>
            <person name="Zhao W."/>
            <person name="Shen M."/>
            <person name="Zhang H."/>
            <person name="Li C."/>
            <person name="Liu L."/>
            <person name="Cao L."/>
            <person name="Xu X."/>
            <person name="Xing Y."/>
            <person name="Hsiang T."/>
            <person name="Zhang Z."/>
            <person name="Xu J.R."/>
            <person name="Peng Y.L."/>
        </authorList>
    </citation>
    <scope>NUCLEOTIDE SEQUENCE</scope>
    <source>
        <strain evidence="1">Y34</strain>
    </source>
</reference>
<proteinExistence type="predicted"/>
<protein>
    <submittedName>
        <fullName evidence="1">Uncharacterized protein</fullName>
    </submittedName>
</protein>
<organism evidence="1">
    <name type="scientific">Pyricularia oryzae (strain Y34)</name>
    <name type="common">Rice blast fungus</name>
    <name type="synonym">Magnaporthe oryzae</name>
    <dbReference type="NCBI Taxonomy" id="1143189"/>
    <lineage>
        <taxon>Eukaryota</taxon>
        <taxon>Fungi</taxon>
        <taxon>Dikarya</taxon>
        <taxon>Ascomycota</taxon>
        <taxon>Pezizomycotina</taxon>
        <taxon>Sordariomycetes</taxon>
        <taxon>Sordariomycetidae</taxon>
        <taxon>Magnaporthales</taxon>
        <taxon>Pyriculariaceae</taxon>
        <taxon>Pyricularia</taxon>
    </lineage>
</organism>
<accession>A0AA97PMX4</accession>
<gene>
    <name evidence="1" type="ORF">OOU_Y34scaffold00433g36</name>
</gene>
<dbReference type="EMBL" id="JH793484">
    <property type="protein sequence ID" value="ELQ40492.1"/>
    <property type="molecule type" value="Genomic_DNA"/>
</dbReference>
<evidence type="ECO:0000313" key="1">
    <source>
        <dbReference type="EMBL" id="ELQ40492.1"/>
    </source>
</evidence>
<sequence length="41" mass="4341">MGGQGGIRSRGVDRLITGVLLPQSHTIKRGPRVEATSVAIR</sequence>
<dbReference type="Proteomes" id="UP000011086">
    <property type="component" value="Unassembled WGS sequence"/>
</dbReference>